<evidence type="ECO:0000313" key="2">
    <source>
        <dbReference type="Proteomes" id="UP000295493"/>
    </source>
</evidence>
<keyword evidence="2" id="KW-1185">Reference proteome</keyword>
<accession>A0A4R6FYP9</accession>
<dbReference type="Proteomes" id="UP000295493">
    <property type="component" value="Unassembled WGS sequence"/>
</dbReference>
<organism evidence="1 2">
    <name type="scientific">Stakelama pacifica</name>
    <dbReference type="NCBI Taxonomy" id="517720"/>
    <lineage>
        <taxon>Bacteria</taxon>
        <taxon>Pseudomonadati</taxon>
        <taxon>Pseudomonadota</taxon>
        <taxon>Alphaproteobacteria</taxon>
        <taxon>Sphingomonadales</taxon>
        <taxon>Sphingomonadaceae</taxon>
        <taxon>Stakelama</taxon>
    </lineage>
</organism>
<protein>
    <submittedName>
        <fullName evidence="1">Uncharacterized protein</fullName>
    </submittedName>
</protein>
<name>A0A4R6FYP9_9SPHN</name>
<dbReference type="OrthoDB" id="7583152at2"/>
<comment type="caution">
    <text evidence="1">The sequence shown here is derived from an EMBL/GenBank/DDBJ whole genome shotgun (WGS) entry which is preliminary data.</text>
</comment>
<dbReference type="EMBL" id="SNWD01000001">
    <property type="protein sequence ID" value="TDN86490.1"/>
    <property type="molecule type" value="Genomic_DNA"/>
</dbReference>
<proteinExistence type="predicted"/>
<dbReference type="RefSeq" id="WP_133493712.1">
    <property type="nucleotide sequence ID" value="NZ_BMLU01000001.1"/>
</dbReference>
<sequence length="165" mass="16798">MKRPLLALALFAFATGCAGRQGDYPSLLPRDVERPDAPVAEVPPQPVAPAPALDAKIDAAMKRFDSAVAAFDRAAGQARPAVRAARGAATGSEAWIAGQNALADLGSRRAAILAPLADLEALAIDRAQAGEPPYPALESALEKAEAGDAAAAKQLQAIDAMAPPA</sequence>
<reference evidence="1 2" key="1">
    <citation type="submission" date="2019-03" db="EMBL/GenBank/DDBJ databases">
        <title>Genomic Encyclopedia of Type Strains, Phase IV (KMG-IV): sequencing the most valuable type-strain genomes for metagenomic binning, comparative biology and taxonomic classification.</title>
        <authorList>
            <person name="Goeker M."/>
        </authorList>
    </citation>
    <scope>NUCLEOTIDE SEQUENCE [LARGE SCALE GENOMIC DNA]</scope>
    <source>
        <strain evidence="1 2">DSM 25059</strain>
    </source>
</reference>
<gene>
    <name evidence="1" type="ORF">EV664_10160</name>
</gene>
<dbReference type="AlphaFoldDB" id="A0A4R6FYP9"/>
<evidence type="ECO:0000313" key="1">
    <source>
        <dbReference type="EMBL" id="TDN86490.1"/>
    </source>
</evidence>
<dbReference type="PROSITE" id="PS51257">
    <property type="entry name" value="PROKAR_LIPOPROTEIN"/>
    <property type="match status" value="1"/>
</dbReference>